<accession>A7K859</accession>
<dbReference type="Proteomes" id="UP000202420">
    <property type="component" value="Segment"/>
</dbReference>
<keyword evidence="3" id="KW-1185">Reference proteome</keyword>
<dbReference type="EMBL" id="EF101928">
    <property type="protein sequence ID" value="ABT16233.1"/>
    <property type="molecule type" value="Genomic_DNA"/>
</dbReference>
<proteinExistence type="predicted"/>
<protein>
    <submittedName>
        <fullName evidence="2">Uncharacterized protein z099R</fullName>
    </submittedName>
</protein>
<feature type="region of interest" description="Disordered" evidence="1">
    <location>
        <begin position="89"/>
        <end position="109"/>
    </location>
</feature>
<evidence type="ECO:0000256" key="1">
    <source>
        <dbReference type="SAM" id="MobiDB-lite"/>
    </source>
</evidence>
<evidence type="ECO:0000313" key="3">
    <source>
        <dbReference type="Proteomes" id="UP000202420"/>
    </source>
</evidence>
<evidence type="ECO:0000313" key="2">
    <source>
        <dbReference type="EMBL" id="ABT16233.1"/>
    </source>
</evidence>
<name>A7K859_9PHYC</name>
<sequence>MLNLHNGGEIFTRRLYDAKPSGRLTPIVYTWAPRCCLRSMNFFTNADVIVVKKLWFTPSCVFYDPIVSICSYKQGTNCQEVDKMAPYGPPGMSVRTHALRKSKQSHEHI</sequence>
<reference evidence="2 3" key="1">
    <citation type="submission" date="2006-09" db="EMBL/GenBank/DDBJ databases">
        <title>Sequence and annotation of the 288-kb ATCV-1 virus that infects an endosymbiotic Chlorella strain of the heliozoon Acanthocystis turfacea.</title>
        <authorList>
            <person name="Fitzgerald L.A."/>
            <person name="Graves M.V."/>
            <person name="Li X."/>
            <person name="Pfitzner A.J.P."/>
            <person name="Hartigan J."/>
            <person name="Van Etten J.L."/>
        </authorList>
    </citation>
    <scope>NUCLEOTIDE SEQUENCE [LARGE SCALE GENOMIC DNA]</scope>
    <source>
        <strain evidence="2 3">ATCV-1</strain>
    </source>
</reference>
<gene>
    <name evidence="2" type="primary">z099R</name>
    <name evidence="2" type="ORF">ATCV1_z099R</name>
</gene>
<organism evidence="2 3">
    <name type="scientific">Chlorovirus heliozoae</name>
    <dbReference type="NCBI Taxonomy" id="322019"/>
    <lineage>
        <taxon>Viruses</taxon>
        <taxon>Varidnaviria</taxon>
        <taxon>Bamfordvirae</taxon>
        <taxon>Nucleocytoviricota</taxon>
        <taxon>Megaviricetes</taxon>
        <taxon>Algavirales</taxon>
        <taxon>Phycodnaviridae</taxon>
        <taxon>Chlorovirus</taxon>
    </lineage>
</organism>
<dbReference type="RefSeq" id="YP_001426580.1">
    <property type="nucleotide sequence ID" value="NC_008724.1"/>
</dbReference>
<dbReference type="KEGG" id="vg:5470377"/>
<dbReference type="GeneID" id="5470377"/>